<dbReference type="GO" id="GO:0003887">
    <property type="term" value="F:DNA-directed DNA polymerase activity"/>
    <property type="evidence" value="ECO:0007669"/>
    <property type="project" value="UniProtKB-KW"/>
</dbReference>
<keyword evidence="2" id="KW-1185">Reference proteome</keyword>
<dbReference type="Pfam" id="PF13177">
    <property type="entry name" value="DNA_pol3_delta2"/>
    <property type="match status" value="1"/>
</dbReference>
<dbReference type="GO" id="GO:0008408">
    <property type="term" value="F:3'-5' exonuclease activity"/>
    <property type="evidence" value="ECO:0007669"/>
    <property type="project" value="InterPro"/>
</dbReference>
<dbReference type="GO" id="GO:0003677">
    <property type="term" value="F:DNA binding"/>
    <property type="evidence" value="ECO:0007669"/>
    <property type="project" value="InterPro"/>
</dbReference>
<dbReference type="SUPFAM" id="SSF52540">
    <property type="entry name" value="P-loop containing nucleoside triphosphate hydrolases"/>
    <property type="match status" value="1"/>
</dbReference>
<dbReference type="GO" id="GO:0009360">
    <property type="term" value="C:DNA polymerase III complex"/>
    <property type="evidence" value="ECO:0007669"/>
    <property type="project" value="InterPro"/>
</dbReference>
<dbReference type="Gene3D" id="3.40.50.300">
    <property type="entry name" value="P-loop containing nucleotide triphosphate hydrolases"/>
    <property type="match status" value="1"/>
</dbReference>
<accession>A0A080M7X4</accession>
<sequence length="346" mass="37914">MNIIELHSAVWQELRARRAQLPHALLMAGQRGIGKFELARAFTESLLCEDLAASGEACGKCLACGWLAQGNHPDLRLLQPGALVADVAAEAGEGEETGKKKPSQQITIDQVRALDDFLHVGTHRHGVRVVLLNPAEAMNRSTANALLKSLEEPIAATLFLLVSSEPHRLLPTIRSRCQMMPVRSPANGVARQWLRDAGVSDAGSWLALAGGSPLLALALSGSGERVLLDSLLAQLSRGRELDPLVAAASLDKLVKAEKRPAPLKRVVDWAQRWLFDLSLTSEGLPPRYFLGQTPLLQGLAQTTELRKLLALHRKAIQYKAQCEQPLNSRLFLEEFFLSYARLFRTP</sequence>
<dbReference type="RefSeq" id="WP_034949332.1">
    <property type="nucleotide sequence ID" value="NZ_JDST02000051.1"/>
</dbReference>
<reference evidence="1" key="1">
    <citation type="submission" date="2014-02" db="EMBL/GenBank/DDBJ databases">
        <title>Expanding our view of genomic diversity in Candidatus Accumulibacter clades.</title>
        <authorList>
            <person name="Skennerton C.T."/>
            <person name="Barr J.J."/>
            <person name="Slater F.R."/>
            <person name="Bond P.L."/>
            <person name="Tyson G.W."/>
        </authorList>
    </citation>
    <scope>NUCLEOTIDE SEQUENCE [LARGE SCALE GENOMIC DNA]</scope>
</reference>
<dbReference type="STRING" id="1453999.AW06_002323"/>
<dbReference type="GO" id="GO:0006261">
    <property type="term" value="P:DNA-templated DNA replication"/>
    <property type="evidence" value="ECO:0007669"/>
    <property type="project" value="TreeGrafter"/>
</dbReference>
<dbReference type="InterPro" id="IPR050238">
    <property type="entry name" value="DNA_Rep/Repair_Clamp_Loader"/>
</dbReference>
<dbReference type="PANTHER" id="PTHR11669:SF8">
    <property type="entry name" value="DNA POLYMERASE III SUBUNIT DELTA"/>
    <property type="match status" value="1"/>
</dbReference>
<dbReference type="NCBIfam" id="TIGR00678">
    <property type="entry name" value="holB"/>
    <property type="match status" value="1"/>
</dbReference>
<organism evidence="1 2">
    <name type="scientific">Candidatus Accumulibacter cognatus</name>
    <dbReference type="NCBI Taxonomy" id="2954383"/>
    <lineage>
        <taxon>Bacteria</taxon>
        <taxon>Pseudomonadati</taxon>
        <taxon>Pseudomonadota</taxon>
        <taxon>Betaproteobacteria</taxon>
        <taxon>Candidatus Accumulibacter</taxon>
    </lineage>
</organism>
<dbReference type="PANTHER" id="PTHR11669">
    <property type="entry name" value="REPLICATION FACTOR C / DNA POLYMERASE III GAMMA-TAU SUBUNIT"/>
    <property type="match status" value="1"/>
</dbReference>
<dbReference type="InterPro" id="IPR004622">
    <property type="entry name" value="DNA_pol_HolB"/>
</dbReference>
<keyword evidence="1" id="KW-0808">Transferase</keyword>
<dbReference type="InterPro" id="IPR027417">
    <property type="entry name" value="P-loop_NTPase"/>
</dbReference>
<keyword evidence="1" id="KW-0548">Nucleotidyltransferase</keyword>
<dbReference type="Proteomes" id="UP000021315">
    <property type="component" value="Unassembled WGS sequence"/>
</dbReference>
<dbReference type="AlphaFoldDB" id="A0A080M7X4"/>
<name>A0A080M7X4_9PROT</name>
<protein>
    <submittedName>
        <fullName evidence="1">DNA polymerase III subunit delta</fullName>
        <ecNumber evidence="1">2.7.7.7</ecNumber>
    </submittedName>
</protein>
<gene>
    <name evidence="1" type="primary">holB</name>
    <name evidence="1" type="ORF">AW06_002323</name>
</gene>
<evidence type="ECO:0000313" key="1">
    <source>
        <dbReference type="EMBL" id="KFB76570.1"/>
    </source>
</evidence>
<comment type="caution">
    <text evidence="1">The sequence shown here is derived from an EMBL/GenBank/DDBJ whole genome shotgun (WGS) entry which is preliminary data.</text>
</comment>
<dbReference type="EMBL" id="JDST02000051">
    <property type="protein sequence ID" value="KFB76570.1"/>
    <property type="molecule type" value="Genomic_DNA"/>
</dbReference>
<dbReference type="EC" id="2.7.7.7" evidence="1"/>
<proteinExistence type="predicted"/>
<evidence type="ECO:0000313" key="2">
    <source>
        <dbReference type="Proteomes" id="UP000021315"/>
    </source>
</evidence>